<dbReference type="PANTHER" id="PTHR42693:SF33">
    <property type="entry name" value="ARYLSULFATASE"/>
    <property type="match status" value="1"/>
</dbReference>
<dbReference type="GO" id="GO:0004065">
    <property type="term" value="F:arylsulfatase activity"/>
    <property type="evidence" value="ECO:0007669"/>
    <property type="project" value="TreeGrafter"/>
</dbReference>
<dbReference type="Pfam" id="PF00884">
    <property type="entry name" value="Sulfatase"/>
    <property type="match status" value="1"/>
</dbReference>
<name>A0A9W6TAT7_CANBO</name>
<feature type="domain" description="Sulfatase N-terminal" evidence="5">
    <location>
        <begin position="6"/>
        <end position="430"/>
    </location>
</feature>
<keyword evidence="3" id="KW-0378">Hydrolase</keyword>
<evidence type="ECO:0000259" key="5">
    <source>
        <dbReference type="Pfam" id="PF00884"/>
    </source>
</evidence>
<dbReference type="EMBL" id="BSXN01007859">
    <property type="protein sequence ID" value="GME85493.1"/>
    <property type="molecule type" value="Genomic_DNA"/>
</dbReference>
<dbReference type="Gene3D" id="3.40.720.10">
    <property type="entry name" value="Alkaline Phosphatase, subunit A"/>
    <property type="match status" value="1"/>
</dbReference>
<dbReference type="OrthoDB" id="103349at2759"/>
<evidence type="ECO:0000313" key="7">
    <source>
        <dbReference type="Proteomes" id="UP001165120"/>
    </source>
</evidence>
<organism evidence="6 7">
    <name type="scientific">Candida boidinii</name>
    <name type="common">Yeast</name>
    <dbReference type="NCBI Taxonomy" id="5477"/>
    <lineage>
        <taxon>Eukaryota</taxon>
        <taxon>Fungi</taxon>
        <taxon>Dikarya</taxon>
        <taxon>Ascomycota</taxon>
        <taxon>Saccharomycotina</taxon>
        <taxon>Pichiomycetes</taxon>
        <taxon>Pichiales</taxon>
        <taxon>Pichiaceae</taxon>
        <taxon>Ogataea</taxon>
        <taxon>Ogataea/Candida clade</taxon>
    </lineage>
</organism>
<dbReference type="PANTHER" id="PTHR42693">
    <property type="entry name" value="ARYLSULFATASE FAMILY MEMBER"/>
    <property type="match status" value="1"/>
</dbReference>
<comment type="caution">
    <text evidence="6">The sequence shown here is derived from an EMBL/GenBank/DDBJ whole genome shotgun (WGS) entry which is preliminary data.</text>
</comment>
<dbReference type="PROSITE" id="PS00149">
    <property type="entry name" value="SULFATASE_2"/>
    <property type="match status" value="1"/>
</dbReference>
<dbReference type="InterPro" id="IPR050738">
    <property type="entry name" value="Sulfatase"/>
</dbReference>
<dbReference type="InterPro" id="IPR024607">
    <property type="entry name" value="Sulfatase_CS"/>
</dbReference>
<dbReference type="Gene3D" id="3.30.1120.10">
    <property type="match status" value="1"/>
</dbReference>
<evidence type="ECO:0000256" key="4">
    <source>
        <dbReference type="ARBA" id="ARBA00022837"/>
    </source>
</evidence>
<accession>A0A9W6TAT7</accession>
<dbReference type="CDD" id="cd16025">
    <property type="entry name" value="PAS_like"/>
    <property type="match status" value="1"/>
</dbReference>
<evidence type="ECO:0000256" key="2">
    <source>
        <dbReference type="ARBA" id="ARBA00022723"/>
    </source>
</evidence>
<keyword evidence="7" id="KW-1185">Reference proteome</keyword>
<keyword evidence="4" id="KW-0106">Calcium</keyword>
<gene>
    <name evidence="6" type="ORF">Cboi02_000696100</name>
</gene>
<protein>
    <submittedName>
        <fullName evidence="6">Unnamed protein product</fullName>
    </submittedName>
</protein>
<dbReference type="AlphaFoldDB" id="A0A9W6TAT7"/>
<dbReference type="GO" id="GO:0019637">
    <property type="term" value="P:organophosphate metabolic process"/>
    <property type="evidence" value="ECO:0007669"/>
    <property type="project" value="UniProtKB-ARBA"/>
</dbReference>
<dbReference type="SUPFAM" id="SSF53649">
    <property type="entry name" value="Alkaline phosphatase-like"/>
    <property type="match status" value="1"/>
</dbReference>
<sequence length="559" mass="64086">MTIKKPNFIVIVADDLGFTDLSAFGGEIDTPNLNKLAQNGLRFTDFHTASACSPTRSMLFSGTDNHIAGLGQMAEFARNFPELFGGKQGYEGSLNFRVAALPEILNDNGYYTFQSGKWHLGLTEKYWPSKRGFEKTFTLLPGAGNHFKYFPKEANSNKSISFMQPLFQENDSELDPHEDIPEDYYSSNYFTEKFLKFYNDDVQRKDRPFFGCLTYTAPHWPFQAPPEVIAKYDNVYNDGPVELRKRRLDNAIKLGLVPENVEPHKLTTQRDKTWDELSDDEKRTESKIMQIYAAMVDIMDQNIGLLIKDLEAKDELDNTFILFMSDNGAEGMLMEALPVHNEKFEVNIKKFFNNSYDNLGAKDSFSWYSDLWAQAATAPSSMYKMWTTEGGIRCPLIVHYPDLVKQPSSINDQFLTVMDILPTILDIANIEQPKDVFQNRKIVKVKGKSFKTYLSEGDESGLVHDENNVTGWELFSQQAIRKGEYKALFIPRPLGPHKWQLFNLKTDPGEIYDLAESEKDKLDELLQHWTEYVAETGLVECTDSFYDFFSAHYDPKLIE</sequence>
<proteinExistence type="inferred from homology"/>
<dbReference type="InterPro" id="IPR000917">
    <property type="entry name" value="Sulfatase_N"/>
</dbReference>
<dbReference type="GO" id="GO:0046872">
    <property type="term" value="F:metal ion binding"/>
    <property type="evidence" value="ECO:0007669"/>
    <property type="project" value="UniProtKB-KW"/>
</dbReference>
<reference evidence="6" key="1">
    <citation type="submission" date="2023-04" db="EMBL/GenBank/DDBJ databases">
        <title>Candida boidinii NBRC 10035.</title>
        <authorList>
            <person name="Ichikawa N."/>
            <person name="Sato H."/>
            <person name="Tonouchi N."/>
        </authorList>
    </citation>
    <scope>NUCLEOTIDE SEQUENCE</scope>
    <source>
        <strain evidence="6">NBRC 10035</strain>
    </source>
</reference>
<evidence type="ECO:0000313" key="6">
    <source>
        <dbReference type="EMBL" id="GME85493.1"/>
    </source>
</evidence>
<comment type="similarity">
    <text evidence="1">Belongs to the sulfatase family.</text>
</comment>
<keyword evidence="2" id="KW-0479">Metal-binding</keyword>
<evidence type="ECO:0000256" key="1">
    <source>
        <dbReference type="ARBA" id="ARBA00008779"/>
    </source>
</evidence>
<dbReference type="Proteomes" id="UP001165120">
    <property type="component" value="Unassembled WGS sequence"/>
</dbReference>
<evidence type="ECO:0000256" key="3">
    <source>
        <dbReference type="ARBA" id="ARBA00022801"/>
    </source>
</evidence>
<dbReference type="InterPro" id="IPR017850">
    <property type="entry name" value="Alkaline_phosphatase_core_sf"/>
</dbReference>